<dbReference type="SUPFAM" id="SSF56601">
    <property type="entry name" value="beta-lactamase/transpeptidase-like"/>
    <property type="match status" value="1"/>
</dbReference>
<organism evidence="3">
    <name type="scientific">hydrothermal vent metagenome</name>
    <dbReference type="NCBI Taxonomy" id="652676"/>
    <lineage>
        <taxon>unclassified sequences</taxon>
        <taxon>metagenomes</taxon>
        <taxon>ecological metagenomes</taxon>
    </lineage>
</organism>
<dbReference type="Pfam" id="PF02113">
    <property type="entry name" value="Peptidase_S13"/>
    <property type="match status" value="1"/>
</dbReference>
<name>A0A3B0TT30_9ZZZZ</name>
<evidence type="ECO:0000256" key="1">
    <source>
        <dbReference type="ARBA" id="ARBA00006096"/>
    </source>
</evidence>
<keyword evidence="3" id="KW-0645">Protease</keyword>
<proteinExistence type="inferred from homology"/>
<dbReference type="InterPro" id="IPR000667">
    <property type="entry name" value="Peptidase_S13"/>
</dbReference>
<dbReference type="PANTHER" id="PTHR30023">
    <property type="entry name" value="D-ALANYL-D-ALANINE CARBOXYPEPTIDASE"/>
    <property type="match status" value="1"/>
</dbReference>
<dbReference type="EMBL" id="UOEP01000155">
    <property type="protein sequence ID" value="VAW21781.1"/>
    <property type="molecule type" value="Genomic_DNA"/>
</dbReference>
<dbReference type="GO" id="GO:0006508">
    <property type="term" value="P:proteolysis"/>
    <property type="evidence" value="ECO:0007669"/>
    <property type="project" value="InterPro"/>
</dbReference>
<dbReference type="Gene3D" id="3.40.710.10">
    <property type="entry name" value="DD-peptidase/beta-lactamase superfamily"/>
    <property type="match status" value="1"/>
</dbReference>
<dbReference type="PRINTS" id="PR00922">
    <property type="entry name" value="DADACBPTASE3"/>
</dbReference>
<dbReference type="GO" id="GO:0009002">
    <property type="term" value="F:serine-type D-Ala-D-Ala carboxypeptidase activity"/>
    <property type="evidence" value="ECO:0007669"/>
    <property type="project" value="UniProtKB-EC"/>
</dbReference>
<dbReference type="InterPro" id="IPR012338">
    <property type="entry name" value="Beta-lactam/transpept-like"/>
</dbReference>
<accession>A0A3B0TT30</accession>
<evidence type="ECO:0000256" key="2">
    <source>
        <dbReference type="ARBA" id="ARBA00022801"/>
    </source>
</evidence>
<dbReference type="NCBIfam" id="TIGR00666">
    <property type="entry name" value="PBP4"/>
    <property type="match status" value="1"/>
</dbReference>
<reference evidence="3" key="1">
    <citation type="submission" date="2018-06" db="EMBL/GenBank/DDBJ databases">
        <authorList>
            <person name="Zhirakovskaya E."/>
        </authorList>
    </citation>
    <scope>NUCLEOTIDE SEQUENCE</scope>
</reference>
<keyword evidence="2 3" id="KW-0378">Hydrolase</keyword>
<protein>
    <submittedName>
        <fullName evidence="3">D-alanyl-D-alanine carboxypeptidase</fullName>
        <ecNumber evidence="3">3.4.16.4</ecNumber>
    </submittedName>
</protein>
<dbReference type="PANTHER" id="PTHR30023:SF0">
    <property type="entry name" value="PENICILLIN-SENSITIVE CARBOXYPEPTIDASE A"/>
    <property type="match status" value="1"/>
</dbReference>
<sequence>MKLQTFSLLITIFFSHLCFGQEIKSNCLNNFINNPAYANSEIGLLVVDLNTEEIIFENNAHTSMVPGSILKLPTSAAALEILGEHYRFKTELAYSGDINPESGELAGDLVIIGGGDPTLGSEYFNNYPPNSNFPDTWIDSVVAAGISKVNGNIILDGTIYEGQTVPNTWIWEDIGNYYGAGASAISVYDNMFRITFMSASAGEPTRIISINPEVNGLELVNKVISSNDNRDLAYVFGSPWVGKKIIRGTIPKNRREFTIRASMPEPGLVLGNDLIEGLREKGVEIKGRVVKGKSNNKVLKLLLEQKSPRLSEIVKVMNHESINLFAEHLAKQIAYEKNGYGSTETGVGLIKQFWAGKGIDTHGMFLEDGSGLSHFNAITPRQVVDILLFMKNSSSHSRVFENSLPSPGEGTLYVFDPDNFPNGSLKCKSGSMTRVRCYAGYLTTDSGRELAFSFMANNFEGSHQNIISIIEQVLIELRKD</sequence>
<dbReference type="AlphaFoldDB" id="A0A3B0TT30"/>
<comment type="similarity">
    <text evidence="1">Belongs to the peptidase S13 family.</text>
</comment>
<dbReference type="GO" id="GO:0000270">
    <property type="term" value="P:peptidoglycan metabolic process"/>
    <property type="evidence" value="ECO:0007669"/>
    <property type="project" value="TreeGrafter"/>
</dbReference>
<evidence type="ECO:0000313" key="3">
    <source>
        <dbReference type="EMBL" id="VAW21781.1"/>
    </source>
</evidence>
<dbReference type="Gene3D" id="3.50.80.20">
    <property type="entry name" value="D-Ala-D-Ala carboxypeptidase C, peptidase S13"/>
    <property type="match status" value="1"/>
</dbReference>
<gene>
    <name evidence="3" type="ORF">MNBD_BACTEROID01-1444</name>
</gene>
<keyword evidence="3" id="KW-0121">Carboxypeptidase</keyword>
<dbReference type="EC" id="3.4.16.4" evidence="3"/>